<evidence type="ECO:0000313" key="7">
    <source>
        <dbReference type="EMBL" id="BBO78232.1"/>
    </source>
</evidence>
<dbReference type="EMBL" id="AP021875">
    <property type="protein sequence ID" value="BBO78232.1"/>
    <property type="molecule type" value="Genomic_DNA"/>
</dbReference>
<organism evidence="7 8">
    <name type="scientific">Desulfosarcina widdelii</name>
    <dbReference type="NCBI Taxonomy" id="947919"/>
    <lineage>
        <taxon>Bacteria</taxon>
        <taxon>Pseudomonadati</taxon>
        <taxon>Thermodesulfobacteriota</taxon>
        <taxon>Desulfobacteria</taxon>
        <taxon>Desulfobacterales</taxon>
        <taxon>Desulfosarcinaceae</taxon>
        <taxon>Desulfosarcina</taxon>
    </lineage>
</organism>
<comment type="cofactor">
    <cofactor evidence="1">
        <name>[4Fe-4S] cluster</name>
        <dbReference type="ChEBI" id="CHEBI:49883"/>
    </cofactor>
</comment>
<sequence>MTPKSILLISPPITKPCEPPAGIAKLAGALRANGIDCRVYDAGLDCLLGLLEQPLAANDTWTRRALNHREENLAALRAADLYRNRDRYKRAVMDLNRILHMAGQPAGFAASLSNFASQSLSPVRSADLVRAAEQFESNLFYPLFSRSLAAFFSQREPEIFGFSINFMSQALCAFAMIGYVRKRLPGTAIVCGGGLVTSWMNIPGFESPFGGLIDDMICGPGENWLIERCTEKSAPEPSVTGCDFSSFDLDRYLAPVRVLPYSTSRGCYWKKCAFCPETAENSVYLTEAPAVIGIDLQRLRDRIGAGLIHFLDNALSPKFMAHLIEHPPGVAWYGFARITRHLTDPNFVKGLRNSGCVMLKLGVESGDQAVLDALSKGIDIAMASRALSALHRVGIATYVYLLFGTPAEDEAAALRTLAFTVDHADCIDFLNLAIFNLPAHGSEAGRLDTADFYAGDLSLYREFLHPKGWGRSRVRPFLSKVFKKQPGIQEILNNDPPFFTSNHAPFFHLQTRMNM</sequence>
<keyword evidence="2" id="KW-0949">S-adenosyl-L-methionine</keyword>
<evidence type="ECO:0000256" key="2">
    <source>
        <dbReference type="ARBA" id="ARBA00022691"/>
    </source>
</evidence>
<dbReference type="SMART" id="SM00729">
    <property type="entry name" value="Elp3"/>
    <property type="match status" value="1"/>
</dbReference>
<dbReference type="GO" id="GO:0046872">
    <property type="term" value="F:metal ion binding"/>
    <property type="evidence" value="ECO:0007669"/>
    <property type="project" value="UniProtKB-KW"/>
</dbReference>
<evidence type="ECO:0000256" key="4">
    <source>
        <dbReference type="ARBA" id="ARBA00023004"/>
    </source>
</evidence>
<evidence type="ECO:0000256" key="3">
    <source>
        <dbReference type="ARBA" id="ARBA00022723"/>
    </source>
</evidence>
<reference evidence="7 8" key="1">
    <citation type="submission" date="2019-11" db="EMBL/GenBank/DDBJ databases">
        <title>Comparative genomics of hydrocarbon-degrading Desulfosarcina strains.</title>
        <authorList>
            <person name="Watanabe M."/>
            <person name="Kojima H."/>
            <person name="Fukui M."/>
        </authorList>
    </citation>
    <scope>NUCLEOTIDE SEQUENCE [LARGE SCALE GENOMIC DNA]</scope>
    <source>
        <strain evidence="7 8">PP31</strain>
    </source>
</reference>
<dbReference type="InterPro" id="IPR051198">
    <property type="entry name" value="BchE-like"/>
</dbReference>
<evidence type="ECO:0000259" key="6">
    <source>
        <dbReference type="SMART" id="SM00729"/>
    </source>
</evidence>
<dbReference type="GO" id="GO:0005829">
    <property type="term" value="C:cytosol"/>
    <property type="evidence" value="ECO:0007669"/>
    <property type="project" value="TreeGrafter"/>
</dbReference>
<evidence type="ECO:0000313" key="8">
    <source>
        <dbReference type="Proteomes" id="UP000427769"/>
    </source>
</evidence>
<keyword evidence="3" id="KW-0479">Metal-binding</keyword>
<feature type="domain" description="Elp3/MiaA/NifB-like radical SAM core" evidence="6">
    <location>
        <begin position="257"/>
        <end position="462"/>
    </location>
</feature>
<dbReference type="PANTHER" id="PTHR43409">
    <property type="entry name" value="ANAEROBIC MAGNESIUM-PROTOPORPHYRIN IX MONOMETHYL ESTER CYCLASE-RELATED"/>
    <property type="match status" value="1"/>
</dbReference>
<dbReference type="Gene3D" id="3.30.750.200">
    <property type="match status" value="1"/>
</dbReference>
<dbReference type="AlphaFoldDB" id="A0A5K7Z880"/>
<dbReference type="GO" id="GO:0003824">
    <property type="term" value="F:catalytic activity"/>
    <property type="evidence" value="ECO:0007669"/>
    <property type="project" value="InterPro"/>
</dbReference>
<accession>A0A5K7Z880</accession>
<dbReference type="Proteomes" id="UP000427769">
    <property type="component" value="Chromosome"/>
</dbReference>
<dbReference type="PANTHER" id="PTHR43409:SF7">
    <property type="entry name" value="BLL1977 PROTEIN"/>
    <property type="match status" value="1"/>
</dbReference>
<dbReference type="InterPro" id="IPR058240">
    <property type="entry name" value="rSAM_sf"/>
</dbReference>
<dbReference type="RefSeq" id="WP_197740438.1">
    <property type="nucleotide sequence ID" value="NZ_AP021875.1"/>
</dbReference>
<dbReference type="InterPro" id="IPR007197">
    <property type="entry name" value="rSAM"/>
</dbReference>
<dbReference type="GO" id="GO:0051536">
    <property type="term" value="F:iron-sulfur cluster binding"/>
    <property type="evidence" value="ECO:0007669"/>
    <property type="project" value="UniProtKB-KW"/>
</dbReference>
<protein>
    <submittedName>
        <fullName evidence="7">Radical SAM protein</fullName>
    </submittedName>
</protein>
<dbReference type="SUPFAM" id="SSF102114">
    <property type="entry name" value="Radical SAM enzymes"/>
    <property type="match status" value="1"/>
</dbReference>
<gene>
    <name evidence="7" type="ORF">DSCW_56490</name>
</gene>
<evidence type="ECO:0000256" key="1">
    <source>
        <dbReference type="ARBA" id="ARBA00001966"/>
    </source>
</evidence>
<dbReference type="KEGG" id="dwd:DSCW_56490"/>
<dbReference type="SFLD" id="SFLDG01082">
    <property type="entry name" value="B12-binding_domain_containing"/>
    <property type="match status" value="1"/>
</dbReference>
<proteinExistence type="predicted"/>
<keyword evidence="4" id="KW-0408">Iron</keyword>
<dbReference type="SFLD" id="SFLDS00029">
    <property type="entry name" value="Radical_SAM"/>
    <property type="match status" value="1"/>
</dbReference>
<keyword evidence="8" id="KW-1185">Reference proteome</keyword>
<name>A0A5K7Z880_9BACT</name>
<keyword evidence="5" id="KW-0411">Iron-sulfur</keyword>
<dbReference type="InterPro" id="IPR006638">
    <property type="entry name" value="Elp3/MiaA/NifB-like_rSAM"/>
</dbReference>
<evidence type="ECO:0000256" key="5">
    <source>
        <dbReference type="ARBA" id="ARBA00023014"/>
    </source>
</evidence>